<reference evidence="3" key="1">
    <citation type="submission" date="2020-11" db="EMBL/GenBank/DDBJ databases">
        <authorList>
            <consortium name="DOE Joint Genome Institute"/>
            <person name="Ahrendt S."/>
            <person name="Riley R."/>
            <person name="Andreopoulos W."/>
            <person name="Labutti K."/>
            <person name="Pangilinan J."/>
            <person name="Ruiz-Duenas F.J."/>
            <person name="Barrasa J.M."/>
            <person name="Sanchez-Garcia M."/>
            <person name="Camarero S."/>
            <person name="Miyauchi S."/>
            <person name="Serrano A."/>
            <person name="Linde D."/>
            <person name="Babiker R."/>
            <person name="Drula E."/>
            <person name="Ayuso-Fernandez I."/>
            <person name="Pacheco R."/>
            <person name="Padilla G."/>
            <person name="Ferreira P."/>
            <person name="Barriuso J."/>
            <person name="Kellner H."/>
            <person name="Castanera R."/>
            <person name="Alfaro M."/>
            <person name="Ramirez L."/>
            <person name="Pisabarro A.G."/>
            <person name="Kuo A."/>
            <person name="Tritt A."/>
            <person name="Lipzen A."/>
            <person name="He G."/>
            <person name="Yan M."/>
            <person name="Ng V."/>
            <person name="Cullen D."/>
            <person name="Martin F."/>
            <person name="Rosso M.-N."/>
            <person name="Henrissat B."/>
            <person name="Hibbett D."/>
            <person name="Martinez A.T."/>
            <person name="Grigoriev I.V."/>
        </authorList>
    </citation>
    <scope>NUCLEOTIDE SEQUENCE</scope>
    <source>
        <strain evidence="3">MF-IS2</strain>
    </source>
</reference>
<feature type="transmembrane region" description="Helical" evidence="2">
    <location>
        <begin position="150"/>
        <end position="171"/>
    </location>
</feature>
<feature type="transmembrane region" description="Helical" evidence="2">
    <location>
        <begin position="191"/>
        <end position="216"/>
    </location>
</feature>
<organism evidence="3 4">
    <name type="scientific">Macrolepiota fuliginosa MF-IS2</name>
    <dbReference type="NCBI Taxonomy" id="1400762"/>
    <lineage>
        <taxon>Eukaryota</taxon>
        <taxon>Fungi</taxon>
        <taxon>Dikarya</taxon>
        <taxon>Basidiomycota</taxon>
        <taxon>Agaricomycotina</taxon>
        <taxon>Agaricomycetes</taxon>
        <taxon>Agaricomycetidae</taxon>
        <taxon>Agaricales</taxon>
        <taxon>Agaricineae</taxon>
        <taxon>Agaricaceae</taxon>
        <taxon>Macrolepiota</taxon>
    </lineage>
</organism>
<feature type="region of interest" description="Disordered" evidence="1">
    <location>
        <begin position="641"/>
        <end position="693"/>
    </location>
</feature>
<gene>
    <name evidence="3" type="ORF">P691DRAFT_759907</name>
</gene>
<feature type="compositionally biased region" description="Polar residues" evidence="1">
    <location>
        <begin position="641"/>
        <end position="663"/>
    </location>
</feature>
<feature type="region of interest" description="Disordered" evidence="1">
    <location>
        <begin position="851"/>
        <end position="875"/>
    </location>
</feature>
<feature type="compositionally biased region" description="Basic and acidic residues" evidence="1">
    <location>
        <begin position="792"/>
        <end position="801"/>
    </location>
</feature>
<keyword evidence="2" id="KW-1133">Transmembrane helix</keyword>
<feature type="transmembrane region" description="Helical" evidence="2">
    <location>
        <begin position="72"/>
        <end position="91"/>
    </location>
</feature>
<feature type="transmembrane region" description="Helical" evidence="2">
    <location>
        <begin position="237"/>
        <end position="265"/>
    </location>
</feature>
<evidence type="ECO:0000256" key="1">
    <source>
        <dbReference type="SAM" id="MobiDB-lite"/>
    </source>
</evidence>
<sequence>MPTASPVAPAPPSSTSLISPDACVSLASILRCYYSSSGSELHHILLIIPVALELIFSTSLIFTNWRSGKRHLLLVAEGLVYFLLALAEVLLLQIPAARDNIPAFKAIDQTIGALSFTQLFFYMAFLYAFVRSEFLPIIPSRIRRIIRPLLLTFIPTVLAMNAVSSFAGITYTLSSKPHVETDLNGDRGRFVWTFFSSVTLALFIGFQFSCFCFAFYRLVRALLTQRNIETNSKDAAVLFRGIGWINAGIKLGAIETTIGFVFYGIPIAYVRRVMRMFSRALLCIGVAKGMDQTEDFRAVRDELESNTSAKEFRRPSLRVLISNPRLSTFRQLSPTATAFHATPRVPRIASLNAGETTSGGRPHPYSAGGYLTREKSRDRLSAQTPVVNEKFDPLSPGLASSFTSPTITQGLPGMAEFARIKAQRMSQYSPKRVTVYYDHGTPTLHLRLSVLDLPTPAIIAQNLKNRPTSELADEYGKTQTWTPRSQVKERSRFSATSRGSSSEYSQEMDETITVYPASTIHGHTVESENVYRYGANPYGYLSTPSSRASDMAPTTTVAHGHSPMISHDLIPPVPGFINPAQRFSGYSEASSNNSAAQAEIVDKPQRKLSFTRHKSTLARAVLYPVPSSQVAMALSGTESITSFTPPRQLRNGNPSTPQLQVTYPSLPTSQRPSPSPSPTAIRQASVPRPIQPETRYSTVRESVIDDDGNVITVTAIASPDDDEAYDSPRRAARAVSGYSVRSVPETLQAVRELAMKFPGPPAGAVVANIGMRASTMTPTKERLVDEAGPSSHGHDRDDDLSRSTSSVTNGHRHGRGVSTAESTDTEELIRRRIPAQVKMKGKMVPEVPLVPLPPIPDRQPQKRQLPVIPPKNPRRTQQLQQLPPRIPPQARAQVQFNAKTIDPFDEDGDETASYRGAATDLSPLTMSVNLRHPQSFISTIYQPSTRRNSGATTALPSPTTPFILSEYTSGRAQRYSRSRSQDGQASPGVIDFGTALEWDTGDQKLEGSGHRRSLSAQTRAEFARLQQQQQRLGVPSVDLDVADELPDQLHELQQIPSTTGASLGRIKSIGNAPRRTTPQPTRGRYVRESMHLQHLVIPDASSGQDVPISAVDAGGVQTILGVDRAGMSVAIGREQEQDDIEAVLSATTEDGTSSNGRSLLRALSIEDGGYVPIKLQGSRRRRF</sequence>
<dbReference type="EMBL" id="MU151161">
    <property type="protein sequence ID" value="KAF9448433.1"/>
    <property type="molecule type" value="Genomic_DNA"/>
</dbReference>
<accession>A0A9P6C4P1</accession>
<feature type="compositionally biased region" description="Low complexity" evidence="1">
    <location>
        <begin position="493"/>
        <end position="502"/>
    </location>
</feature>
<feature type="region of interest" description="Disordered" evidence="1">
    <location>
        <begin position="1055"/>
        <end position="1081"/>
    </location>
</feature>
<keyword evidence="2" id="KW-0472">Membrane</keyword>
<feature type="region of interest" description="Disordered" evidence="1">
    <location>
        <begin position="944"/>
        <end position="963"/>
    </location>
</feature>
<dbReference type="OrthoDB" id="3219582at2759"/>
<feature type="region of interest" description="Disordered" evidence="1">
    <location>
        <begin position="470"/>
        <end position="507"/>
    </location>
</feature>
<name>A0A9P6C4P1_9AGAR</name>
<dbReference type="AlphaFoldDB" id="A0A9P6C4P1"/>
<feature type="region of interest" description="Disordered" evidence="1">
    <location>
        <begin position="776"/>
        <end position="829"/>
    </location>
</feature>
<proteinExistence type="predicted"/>
<feature type="transmembrane region" description="Helical" evidence="2">
    <location>
        <begin position="111"/>
        <end position="130"/>
    </location>
</feature>
<feature type="transmembrane region" description="Helical" evidence="2">
    <location>
        <begin position="44"/>
        <end position="65"/>
    </location>
</feature>
<protein>
    <submittedName>
        <fullName evidence="3">Uncharacterized protein</fullName>
    </submittedName>
</protein>
<keyword evidence="4" id="KW-1185">Reference proteome</keyword>
<keyword evidence="2" id="KW-0812">Transmembrane</keyword>
<evidence type="ECO:0000313" key="3">
    <source>
        <dbReference type="EMBL" id="KAF9448433.1"/>
    </source>
</evidence>
<evidence type="ECO:0000256" key="2">
    <source>
        <dbReference type="SAM" id="Phobius"/>
    </source>
</evidence>
<evidence type="ECO:0000313" key="4">
    <source>
        <dbReference type="Proteomes" id="UP000807342"/>
    </source>
</evidence>
<comment type="caution">
    <text evidence="3">The sequence shown here is derived from an EMBL/GenBank/DDBJ whole genome shotgun (WGS) entry which is preliminary data.</text>
</comment>
<dbReference type="Proteomes" id="UP000807342">
    <property type="component" value="Unassembled WGS sequence"/>
</dbReference>